<feature type="transmembrane region" description="Helical" evidence="1">
    <location>
        <begin position="6"/>
        <end position="27"/>
    </location>
</feature>
<evidence type="ECO:0000313" key="4">
    <source>
        <dbReference type="EMBL" id="QJA86251.1"/>
    </source>
</evidence>
<evidence type="ECO:0000256" key="1">
    <source>
        <dbReference type="SAM" id="Phobius"/>
    </source>
</evidence>
<sequence length="102" mass="11557">MDILTLLVTIFIIQQIIDIVTTLKALKSGCVETWIPTKWLMNKVGVKGALYLSKGLVIALIILMAVLFKEIVLVKYVMFGLVAFYTYILGNNLIQIRKQKQL</sequence>
<dbReference type="EMBL" id="MT144759">
    <property type="protein sequence ID" value="QJH98943.1"/>
    <property type="molecule type" value="Genomic_DNA"/>
</dbReference>
<dbReference type="AlphaFoldDB" id="A0A6H1ZQH3"/>
<evidence type="ECO:0000313" key="5">
    <source>
        <dbReference type="EMBL" id="QJH98943.1"/>
    </source>
</evidence>
<name>A0A6H1ZQH3_9ZZZZ</name>
<accession>A0A6H1ZQH3</accession>
<gene>
    <name evidence="3" type="ORF">MM415A02135_0005</name>
    <name evidence="4" type="ORF">MM415B02102_0005</name>
    <name evidence="2" type="ORF">TM448A01363_0018</name>
    <name evidence="5" type="ORF">TM448B01427_0018</name>
</gene>
<reference evidence="2" key="1">
    <citation type="submission" date="2020-03" db="EMBL/GenBank/DDBJ databases">
        <title>The deep terrestrial virosphere.</title>
        <authorList>
            <person name="Holmfeldt K."/>
            <person name="Nilsson E."/>
            <person name="Simone D."/>
            <person name="Lopez-Fernandez M."/>
            <person name="Wu X."/>
            <person name="de Brujin I."/>
            <person name="Lundin D."/>
            <person name="Andersson A."/>
            <person name="Bertilsson S."/>
            <person name="Dopson M."/>
        </authorList>
    </citation>
    <scope>NUCLEOTIDE SEQUENCE</scope>
    <source>
        <strain evidence="3">MM415A02135</strain>
        <strain evidence="4">MM415B02102</strain>
        <strain evidence="2">TM448A01363</strain>
        <strain evidence="5">TM448B01427</strain>
    </source>
</reference>
<keyword evidence="1" id="KW-1133">Transmembrane helix</keyword>
<keyword evidence="1" id="KW-0472">Membrane</keyword>
<feature type="transmembrane region" description="Helical" evidence="1">
    <location>
        <begin position="74"/>
        <end position="94"/>
    </location>
</feature>
<evidence type="ECO:0000313" key="2">
    <source>
        <dbReference type="EMBL" id="QJA49450.1"/>
    </source>
</evidence>
<evidence type="ECO:0000313" key="3">
    <source>
        <dbReference type="EMBL" id="QJA73997.1"/>
    </source>
</evidence>
<dbReference type="EMBL" id="MT144137">
    <property type="protein sequence ID" value="QJA49450.1"/>
    <property type="molecule type" value="Genomic_DNA"/>
</dbReference>
<proteinExistence type="predicted"/>
<keyword evidence="1" id="KW-0812">Transmembrane</keyword>
<dbReference type="EMBL" id="MT142625">
    <property type="protein sequence ID" value="QJA86251.1"/>
    <property type="molecule type" value="Genomic_DNA"/>
</dbReference>
<protein>
    <recommendedName>
        <fullName evidence="6">DUF5658 domain-containing protein</fullName>
    </recommendedName>
</protein>
<feature type="transmembrane region" description="Helical" evidence="1">
    <location>
        <begin position="48"/>
        <end position="68"/>
    </location>
</feature>
<evidence type="ECO:0008006" key="6">
    <source>
        <dbReference type="Google" id="ProtNLM"/>
    </source>
</evidence>
<dbReference type="EMBL" id="MT142067">
    <property type="protein sequence ID" value="QJA73997.1"/>
    <property type="molecule type" value="Genomic_DNA"/>
</dbReference>
<organism evidence="2">
    <name type="scientific">viral metagenome</name>
    <dbReference type="NCBI Taxonomy" id="1070528"/>
    <lineage>
        <taxon>unclassified sequences</taxon>
        <taxon>metagenomes</taxon>
        <taxon>organismal metagenomes</taxon>
    </lineage>
</organism>